<dbReference type="Pfam" id="PF00855">
    <property type="entry name" value="PWWP"/>
    <property type="match status" value="1"/>
</dbReference>
<feature type="compositionally biased region" description="Polar residues" evidence="5">
    <location>
        <begin position="241"/>
        <end position="258"/>
    </location>
</feature>
<feature type="domain" description="PWWP" evidence="7">
    <location>
        <begin position="70"/>
        <end position="131"/>
    </location>
</feature>
<dbReference type="PANTHER" id="PTHR24102:SF28">
    <property type="entry name" value="PHD-TYPE DOMAIN-CONTAINING PROTEIN"/>
    <property type="match status" value="1"/>
</dbReference>
<keyword evidence="3" id="KW-0862">Zinc</keyword>
<evidence type="ECO:0000259" key="7">
    <source>
        <dbReference type="PROSITE" id="PS50812"/>
    </source>
</evidence>
<dbReference type="Gene3D" id="2.30.30.140">
    <property type="match status" value="1"/>
</dbReference>
<feature type="domain" description="PHD-type" evidence="6">
    <location>
        <begin position="184"/>
        <end position="236"/>
    </location>
</feature>
<dbReference type="CDD" id="cd15568">
    <property type="entry name" value="PHD5_NSD"/>
    <property type="match status" value="1"/>
</dbReference>
<dbReference type="GO" id="GO:0008270">
    <property type="term" value="F:zinc ion binding"/>
    <property type="evidence" value="ECO:0007669"/>
    <property type="project" value="UniProtKB-KW"/>
</dbReference>
<evidence type="ECO:0000313" key="8">
    <source>
        <dbReference type="EMBL" id="OQS07706.1"/>
    </source>
</evidence>
<dbReference type="Pfam" id="PF22908">
    <property type="entry name" value="PHD_NSD"/>
    <property type="match status" value="1"/>
</dbReference>
<evidence type="ECO:0000259" key="6">
    <source>
        <dbReference type="PROSITE" id="PS50016"/>
    </source>
</evidence>
<evidence type="ECO:0000256" key="1">
    <source>
        <dbReference type="ARBA" id="ARBA00022723"/>
    </source>
</evidence>
<dbReference type="InterPro" id="IPR055198">
    <property type="entry name" value="NSD_PHD"/>
</dbReference>
<dbReference type="PROSITE" id="PS50016">
    <property type="entry name" value="ZF_PHD_2"/>
    <property type="match status" value="1"/>
</dbReference>
<proteinExistence type="predicted"/>
<organism evidence="8 9">
    <name type="scientific">Thraustotheca clavata</name>
    <dbReference type="NCBI Taxonomy" id="74557"/>
    <lineage>
        <taxon>Eukaryota</taxon>
        <taxon>Sar</taxon>
        <taxon>Stramenopiles</taxon>
        <taxon>Oomycota</taxon>
        <taxon>Saprolegniomycetes</taxon>
        <taxon>Saprolegniales</taxon>
        <taxon>Achlyaceae</taxon>
        <taxon>Thraustotheca</taxon>
    </lineage>
</organism>
<evidence type="ECO:0000256" key="4">
    <source>
        <dbReference type="PROSITE-ProRule" id="PRU00146"/>
    </source>
</evidence>
<dbReference type="PROSITE" id="PS01359">
    <property type="entry name" value="ZF_PHD_1"/>
    <property type="match status" value="2"/>
</dbReference>
<keyword evidence="1" id="KW-0479">Metal-binding</keyword>
<dbReference type="Proteomes" id="UP000243217">
    <property type="component" value="Unassembled WGS sequence"/>
</dbReference>
<dbReference type="SUPFAM" id="SSF63748">
    <property type="entry name" value="Tudor/PWWP/MBT"/>
    <property type="match status" value="1"/>
</dbReference>
<dbReference type="OrthoDB" id="72295at2759"/>
<dbReference type="Gene3D" id="3.30.40.10">
    <property type="entry name" value="Zinc/RING finger domain, C3HC4 (zinc finger)"/>
    <property type="match status" value="2"/>
</dbReference>
<feature type="non-terminal residue" evidence="8">
    <location>
        <position position="411"/>
    </location>
</feature>
<evidence type="ECO:0000256" key="5">
    <source>
        <dbReference type="SAM" id="MobiDB-lite"/>
    </source>
</evidence>
<dbReference type="InterPro" id="IPR001965">
    <property type="entry name" value="Znf_PHD"/>
</dbReference>
<dbReference type="EMBL" id="JNBS01000155">
    <property type="protein sequence ID" value="OQS07706.1"/>
    <property type="molecule type" value="Genomic_DNA"/>
</dbReference>
<feature type="compositionally biased region" description="Basic and acidic residues" evidence="5">
    <location>
        <begin position="264"/>
        <end position="276"/>
    </location>
</feature>
<dbReference type="InterPro" id="IPR011011">
    <property type="entry name" value="Znf_FYVE_PHD"/>
</dbReference>
<sequence length="411" mass="45769">MISHEAFHDMAEEAATPGGLNEQTHRGLTATGAYDLMLDQSPSASMLTVDEQDYFEAMMHEEMQVLVKQNYGVVLARVGSHPYWPARVCELEEWLEHVSHRLRRGQVCVYFYGSHNYGWTIRGNLLTFAEEHPSTKAIKKGSRLHNQYLKGLEQAKQAITSAAALNATPFYERIAQKKKECEVDVACSGCNRKGGDGLRIVCDGEGCEKEFHTSCLEPPLVTIPQGPWYCPACSKGRSPSSQQASIPSFTSPTLTTPQTKKHAEKPSTRKVMDSVKKTKSPPAKSTDQNAHTDLESEERCFLCGLGGELVVCEFSKCTKVYHRLCLGAYPFPTDNDTEWICPRHTCAISGKREEVVKSTMWHCVRCPVSIDDTALPNNAAMTKMGRRDKSILCPHCVCPVAKVRLAKLLER</sequence>
<dbReference type="PROSITE" id="PS50812">
    <property type="entry name" value="PWWP"/>
    <property type="match status" value="1"/>
</dbReference>
<evidence type="ECO:0000256" key="2">
    <source>
        <dbReference type="ARBA" id="ARBA00022771"/>
    </source>
</evidence>
<protein>
    <recommendedName>
        <fullName evidence="10">PHD-type domain-containing protein</fullName>
    </recommendedName>
</protein>
<dbReference type="InterPro" id="IPR000313">
    <property type="entry name" value="PWWP_dom"/>
</dbReference>
<name>A0A1W0ABQ6_9STRA</name>
<dbReference type="SMART" id="SM00249">
    <property type="entry name" value="PHD"/>
    <property type="match status" value="2"/>
</dbReference>
<keyword evidence="2 4" id="KW-0863">Zinc-finger</keyword>
<accession>A0A1W0ABQ6</accession>
<keyword evidence="9" id="KW-1185">Reference proteome</keyword>
<dbReference type="Pfam" id="PF00628">
    <property type="entry name" value="PHD"/>
    <property type="match status" value="1"/>
</dbReference>
<dbReference type="InterPro" id="IPR013083">
    <property type="entry name" value="Znf_RING/FYVE/PHD"/>
</dbReference>
<reference evidence="8 9" key="1">
    <citation type="journal article" date="2014" name="Genome Biol. Evol.">
        <title>The secreted proteins of Achlya hypogyna and Thraustotheca clavata identify the ancestral oomycete secretome and reveal gene acquisitions by horizontal gene transfer.</title>
        <authorList>
            <person name="Misner I."/>
            <person name="Blouin N."/>
            <person name="Leonard G."/>
            <person name="Richards T.A."/>
            <person name="Lane C.E."/>
        </authorList>
    </citation>
    <scope>NUCLEOTIDE SEQUENCE [LARGE SCALE GENOMIC DNA]</scope>
    <source>
        <strain evidence="8 9">ATCC 34112</strain>
    </source>
</reference>
<dbReference type="AlphaFoldDB" id="A0A1W0ABQ6"/>
<feature type="region of interest" description="Disordered" evidence="5">
    <location>
        <begin position="241"/>
        <end position="291"/>
    </location>
</feature>
<dbReference type="InterPro" id="IPR019787">
    <property type="entry name" value="Znf_PHD-finger"/>
</dbReference>
<dbReference type="PANTHER" id="PTHR24102">
    <property type="entry name" value="PHD FINGER PROTEIN"/>
    <property type="match status" value="1"/>
</dbReference>
<gene>
    <name evidence="8" type="ORF">THRCLA_00301</name>
</gene>
<evidence type="ECO:0000256" key="3">
    <source>
        <dbReference type="ARBA" id="ARBA00022833"/>
    </source>
</evidence>
<dbReference type="InterPro" id="IPR019786">
    <property type="entry name" value="Zinc_finger_PHD-type_CS"/>
</dbReference>
<dbReference type="STRING" id="74557.A0A1W0ABQ6"/>
<evidence type="ECO:0008006" key="10">
    <source>
        <dbReference type="Google" id="ProtNLM"/>
    </source>
</evidence>
<comment type="caution">
    <text evidence="8">The sequence shown here is derived from an EMBL/GenBank/DDBJ whole genome shotgun (WGS) entry which is preliminary data.</text>
</comment>
<evidence type="ECO:0000313" key="9">
    <source>
        <dbReference type="Proteomes" id="UP000243217"/>
    </source>
</evidence>
<dbReference type="SUPFAM" id="SSF57903">
    <property type="entry name" value="FYVE/PHD zinc finger"/>
    <property type="match status" value="2"/>
</dbReference>